<dbReference type="SUPFAM" id="SSF51419">
    <property type="entry name" value="PLP-binding barrel"/>
    <property type="match status" value="1"/>
</dbReference>
<dbReference type="InterPro" id="IPR029066">
    <property type="entry name" value="PLP-binding_barrel"/>
</dbReference>
<comment type="cofactor">
    <cofactor evidence="1">
        <name>pyridoxal 5'-phosphate</name>
        <dbReference type="ChEBI" id="CHEBI:597326"/>
    </cofactor>
</comment>
<dbReference type="InterPro" id="IPR022644">
    <property type="entry name" value="De-COase2_N"/>
</dbReference>
<dbReference type="RefSeq" id="WP_072982739.1">
    <property type="nucleotide sequence ID" value="NZ_FQXT01000003.1"/>
</dbReference>
<dbReference type="InterPro" id="IPR009006">
    <property type="entry name" value="Ala_racemase/Decarboxylase_C"/>
</dbReference>
<dbReference type="Proteomes" id="UP000290037">
    <property type="component" value="Unassembled WGS sequence"/>
</dbReference>
<organism evidence="5 6">
    <name type="scientific">Leeuwenhoekiella palythoae</name>
    <dbReference type="NCBI Taxonomy" id="573501"/>
    <lineage>
        <taxon>Bacteria</taxon>
        <taxon>Pseudomonadati</taxon>
        <taxon>Bacteroidota</taxon>
        <taxon>Flavobacteriia</taxon>
        <taxon>Flavobacteriales</taxon>
        <taxon>Flavobacteriaceae</taxon>
        <taxon>Leeuwenhoekiella</taxon>
    </lineage>
</organism>
<dbReference type="Gene3D" id="2.40.37.10">
    <property type="entry name" value="Lyase, Ornithine Decarboxylase, Chain A, domain 1"/>
    <property type="match status" value="1"/>
</dbReference>
<dbReference type="EMBL" id="QOVN01000002">
    <property type="protein sequence ID" value="RXG30594.1"/>
    <property type="molecule type" value="Genomic_DNA"/>
</dbReference>
<reference evidence="6" key="2">
    <citation type="submission" date="2016-11" db="EMBL/GenBank/DDBJ databases">
        <authorList>
            <person name="Varghese N."/>
            <person name="Submissions S."/>
        </authorList>
    </citation>
    <scope>NUCLEOTIDE SEQUENCE [LARGE SCALE GENOMIC DNA]</scope>
    <source>
        <strain evidence="6">DSM 19859</strain>
    </source>
</reference>
<keyword evidence="2" id="KW-0663">Pyridoxal phosphate</keyword>
<evidence type="ECO:0000313" key="6">
    <source>
        <dbReference type="Proteomes" id="UP000184240"/>
    </source>
</evidence>
<reference evidence="4 7" key="3">
    <citation type="submission" date="2018-07" db="EMBL/GenBank/DDBJ databases">
        <title>Leeuwenhoekiella genomics.</title>
        <authorList>
            <person name="Tahon G."/>
            <person name="Willems A."/>
        </authorList>
    </citation>
    <scope>NUCLEOTIDE SEQUENCE [LARGE SCALE GENOMIC DNA]</scope>
    <source>
        <strain evidence="4 7">LMG 24856</strain>
    </source>
</reference>
<evidence type="ECO:0000256" key="1">
    <source>
        <dbReference type="ARBA" id="ARBA00001933"/>
    </source>
</evidence>
<dbReference type="EMBL" id="FQXT01000003">
    <property type="protein sequence ID" value="SHI08884.1"/>
    <property type="molecule type" value="Genomic_DNA"/>
</dbReference>
<dbReference type="CDD" id="cd06842">
    <property type="entry name" value="PLPDE_III_Y4yA_like"/>
    <property type="match status" value="1"/>
</dbReference>
<dbReference type="InterPro" id="IPR042152">
    <property type="entry name" value="Y4yA-like"/>
</dbReference>
<accession>A0A1M5YAL0</accession>
<name>A0A1M5YAL0_9FLAO</name>
<dbReference type="AlphaFoldDB" id="A0A1M5YAL0"/>
<dbReference type="Gene3D" id="3.20.20.10">
    <property type="entry name" value="Alanine racemase"/>
    <property type="match status" value="1"/>
</dbReference>
<evidence type="ECO:0000259" key="3">
    <source>
        <dbReference type="Pfam" id="PF02784"/>
    </source>
</evidence>
<protein>
    <submittedName>
        <fullName evidence="5">Diaminopimelate decarboxylase</fullName>
    </submittedName>
</protein>
<reference evidence="5" key="1">
    <citation type="submission" date="2016-11" db="EMBL/GenBank/DDBJ databases">
        <authorList>
            <person name="Jaros S."/>
            <person name="Januszkiewicz K."/>
            <person name="Wedrychowicz H."/>
        </authorList>
    </citation>
    <scope>NUCLEOTIDE SEQUENCE [LARGE SCALE GENOMIC DNA]</scope>
    <source>
        <strain evidence="5">DSM 19859</strain>
    </source>
</reference>
<sequence length="475" mass="54467">MNPNLPALTPITSQWMHQLIGNFDLLEHLLEAYGSPINLHHLKAFQENIEEYQKILDTYQIKYQLFFARKANKFKNLIPAAAQMNIGIDTASYPELQQCLDLNISSDKLISTAAIKNKKLLQTAIEQEVLLIIDNQDEFDQVLALSTQFNKKVKIGIRISGFDFQGSQLKSRFGFDITAVTQFIERYFKDATVLSKIRLEGFHFHLDGYSTAQRGTALHQTLDLIEILKPLELPISFIDIGGGILMNYLQSQQEWDSFQHVLKQAVLEQHPSITYNNDGLGFTMRNGELEGHLQTYPYYNENTKANFLKEILETPNQNNKTVVQRLQANSIELRLEPGRSLLDQVGITVARVAHRKIDAEGNHLIGLEMNMSQLKSSSADFLLDPFVSYKHQKSNAEPVPVYFTGAYCLERDILLKRKIMLPQLPEIGDAVLFVNTAGYMMHFFETEAHLFERAQNLSIAEYQEDYQFENFDQEY</sequence>
<gene>
    <name evidence="4" type="ORF">DSM01_1345</name>
    <name evidence="5" type="ORF">SAMN04487999_2053</name>
</gene>
<dbReference type="OrthoDB" id="9802241at2"/>
<evidence type="ECO:0000256" key="2">
    <source>
        <dbReference type="ARBA" id="ARBA00022898"/>
    </source>
</evidence>
<dbReference type="Proteomes" id="UP000184240">
    <property type="component" value="Unassembled WGS sequence"/>
</dbReference>
<evidence type="ECO:0000313" key="5">
    <source>
        <dbReference type="EMBL" id="SHI08884.1"/>
    </source>
</evidence>
<dbReference type="PANTHER" id="PTHR43727:SF2">
    <property type="entry name" value="GROUP IV DECARBOXYLASE"/>
    <property type="match status" value="1"/>
</dbReference>
<keyword evidence="7" id="KW-1185">Reference proteome</keyword>
<dbReference type="GO" id="GO:0008836">
    <property type="term" value="F:diaminopimelate decarboxylase activity"/>
    <property type="evidence" value="ECO:0007669"/>
    <property type="project" value="TreeGrafter"/>
</dbReference>
<evidence type="ECO:0000313" key="7">
    <source>
        <dbReference type="Proteomes" id="UP000290037"/>
    </source>
</evidence>
<dbReference type="Pfam" id="PF02784">
    <property type="entry name" value="Orn_Arg_deC_N"/>
    <property type="match status" value="1"/>
</dbReference>
<feature type="domain" description="Orn/DAP/Arg decarboxylase 2 N-terminal" evidence="3">
    <location>
        <begin position="46"/>
        <end position="267"/>
    </location>
</feature>
<proteinExistence type="predicted"/>
<dbReference type="STRING" id="573501.SAMN04487999_2053"/>
<dbReference type="GO" id="GO:0009089">
    <property type="term" value="P:lysine biosynthetic process via diaminopimelate"/>
    <property type="evidence" value="ECO:0007669"/>
    <property type="project" value="TreeGrafter"/>
</dbReference>
<dbReference type="SUPFAM" id="SSF50621">
    <property type="entry name" value="Alanine racemase C-terminal domain-like"/>
    <property type="match status" value="1"/>
</dbReference>
<dbReference type="PANTHER" id="PTHR43727">
    <property type="entry name" value="DIAMINOPIMELATE DECARBOXYLASE"/>
    <property type="match status" value="1"/>
</dbReference>
<evidence type="ECO:0000313" key="4">
    <source>
        <dbReference type="EMBL" id="RXG30594.1"/>
    </source>
</evidence>